<dbReference type="EMBL" id="LAQI01000173">
    <property type="protein sequence ID" value="KKY16214.1"/>
    <property type="molecule type" value="Genomic_DNA"/>
</dbReference>
<dbReference type="PANTHER" id="PTHR36681:SF3">
    <property type="entry name" value="NUCLEAR GTPASE, GERMINAL CENTER-ASSOCIATED, TANDEM DUPLICATE 3"/>
    <property type="match status" value="1"/>
</dbReference>
<dbReference type="Pfam" id="PF24564">
    <property type="entry name" value="DUF7605"/>
    <property type="match status" value="1"/>
</dbReference>
<dbReference type="InterPro" id="IPR056024">
    <property type="entry name" value="DUF7605"/>
</dbReference>
<evidence type="ECO:0000313" key="2">
    <source>
        <dbReference type="EMBL" id="KKY16214.1"/>
    </source>
</evidence>
<reference evidence="2 3" key="1">
    <citation type="submission" date="2015-03" db="EMBL/GenBank/DDBJ databases">
        <authorList>
            <person name="Morales-Cruz A."/>
            <person name="Amrine K.C."/>
            <person name="Cantu D."/>
        </authorList>
    </citation>
    <scope>NUCLEOTIDE SEQUENCE [LARGE SCALE GENOMIC DNA]</scope>
    <source>
        <strain evidence="2">DS831</strain>
    </source>
</reference>
<name>A0A0G2E091_9PEZI</name>
<gene>
    <name evidence="2" type="ORF">UCDDS831_g07197</name>
</gene>
<dbReference type="AlphaFoldDB" id="A0A0G2E091"/>
<organism evidence="2 3">
    <name type="scientific">Diplodia seriata</name>
    <dbReference type="NCBI Taxonomy" id="420778"/>
    <lineage>
        <taxon>Eukaryota</taxon>
        <taxon>Fungi</taxon>
        <taxon>Dikarya</taxon>
        <taxon>Ascomycota</taxon>
        <taxon>Pezizomycotina</taxon>
        <taxon>Dothideomycetes</taxon>
        <taxon>Dothideomycetes incertae sedis</taxon>
        <taxon>Botryosphaeriales</taxon>
        <taxon>Botryosphaeriaceae</taxon>
        <taxon>Diplodia</taxon>
    </lineage>
</organism>
<comment type="caution">
    <text evidence="2">The sequence shown here is derived from an EMBL/GenBank/DDBJ whole genome shotgun (WGS) entry which is preliminary data.</text>
</comment>
<evidence type="ECO:0000259" key="1">
    <source>
        <dbReference type="Pfam" id="PF24564"/>
    </source>
</evidence>
<dbReference type="PANTHER" id="PTHR36681">
    <property type="entry name" value="NUCLEAR GTPASE, GERMINAL CENTER-ASSOCIATED, TANDEM DUPLICATE 3"/>
    <property type="match status" value="1"/>
</dbReference>
<protein>
    <recommendedName>
        <fullName evidence="1">DUF7605 domain-containing protein</fullName>
    </recommendedName>
</protein>
<dbReference type="Proteomes" id="UP000034182">
    <property type="component" value="Unassembled WGS sequence"/>
</dbReference>
<accession>A0A0G2E091</accession>
<evidence type="ECO:0000313" key="3">
    <source>
        <dbReference type="Proteomes" id="UP000034182"/>
    </source>
</evidence>
<feature type="domain" description="DUF7605" evidence="1">
    <location>
        <begin position="121"/>
        <end position="296"/>
    </location>
</feature>
<sequence length="389" mass="44170">MFCISNSEYAKHAIGYERKEPPMMSVASTGIPGLRSFLYGLPADRKLRAFQHYRRTTLPSLLNNLEMACSQTKLMRREELQKILSSASEPVSNEINNIFGLFWSSAILPAIVDIKSKKRVYADHAITALSKWTKWKNQTHKAFCIHRGNWTTKAVGTHDWNGAMLAPLIKAIEKDTKGWDDAIQSLSAKLSDKMGTLVADLINQLEQAAGSSKDSMKPFFDELRAKSRLLDFKCQERVEKTEKDLDDIKESLTNTKDMKNSYFVEILESTYDECSNITGPGASEARSDILKSKLSETVRGPFLLLYKMTKDAAQQAILKHVKELNQEVDEVFTDVNRSFNHSFKTDEADSPEAKELREMLRSRVPKWRNVLTDDVDHLLITCTKYAQSS</sequence>
<proteinExistence type="predicted"/>
<reference evidence="2 3" key="2">
    <citation type="submission" date="2015-05" db="EMBL/GenBank/DDBJ databases">
        <title>Distinctive expansion of gene families associated with plant cell wall degradation and secondary metabolism in the genomes of grapevine trunk pathogens.</title>
        <authorList>
            <person name="Lawrence D.P."/>
            <person name="Travadon R."/>
            <person name="Rolshausen P.E."/>
            <person name="Baumgartner K."/>
        </authorList>
    </citation>
    <scope>NUCLEOTIDE SEQUENCE [LARGE SCALE GENOMIC DNA]</scope>
    <source>
        <strain evidence="2">DS831</strain>
    </source>
</reference>